<reference evidence="2 3" key="1">
    <citation type="journal article" date="2018" name="Proc. R. Soc. B">
        <title>A non-coding region near Follistatin controls head colour polymorphism in the Gouldian finch.</title>
        <authorList>
            <person name="Toomey M.B."/>
            <person name="Marques C.I."/>
            <person name="Andrade P."/>
            <person name="Araujo P.M."/>
            <person name="Sabatino S."/>
            <person name="Gazda M.A."/>
            <person name="Afonso S."/>
            <person name="Lopes R.J."/>
            <person name="Corbo J.C."/>
            <person name="Carneiro M."/>
        </authorList>
    </citation>
    <scope>NUCLEOTIDE SEQUENCE [LARGE SCALE GENOMIC DNA]</scope>
    <source>
        <strain evidence="2">Red01</strain>
        <tissue evidence="2">Muscle</tissue>
    </source>
</reference>
<dbReference type="OrthoDB" id="10057795at2759"/>
<gene>
    <name evidence="2" type="ORF">DV515_00003604</name>
</gene>
<keyword evidence="3" id="KW-1185">Reference proteome</keyword>
<comment type="caution">
    <text evidence="2">The sequence shown here is derived from an EMBL/GenBank/DDBJ whole genome shotgun (WGS) entry which is preliminary data.</text>
</comment>
<dbReference type="SMART" id="SM00150">
    <property type="entry name" value="SPEC"/>
    <property type="match status" value="2"/>
</dbReference>
<feature type="non-terminal residue" evidence="2">
    <location>
        <position position="1"/>
    </location>
</feature>
<evidence type="ECO:0008006" key="4">
    <source>
        <dbReference type="Google" id="ProtNLM"/>
    </source>
</evidence>
<organism evidence="2 3">
    <name type="scientific">Chloebia gouldiae</name>
    <name type="common">Gouldian finch</name>
    <name type="synonym">Erythrura gouldiae</name>
    <dbReference type="NCBI Taxonomy" id="44316"/>
    <lineage>
        <taxon>Eukaryota</taxon>
        <taxon>Metazoa</taxon>
        <taxon>Chordata</taxon>
        <taxon>Craniata</taxon>
        <taxon>Vertebrata</taxon>
        <taxon>Euteleostomi</taxon>
        <taxon>Archelosauria</taxon>
        <taxon>Archosauria</taxon>
        <taxon>Dinosauria</taxon>
        <taxon>Saurischia</taxon>
        <taxon>Theropoda</taxon>
        <taxon>Coelurosauria</taxon>
        <taxon>Aves</taxon>
        <taxon>Neognathae</taxon>
        <taxon>Neoaves</taxon>
        <taxon>Telluraves</taxon>
        <taxon>Australaves</taxon>
        <taxon>Passeriformes</taxon>
        <taxon>Passeroidea</taxon>
        <taxon>Passeridae</taxon>
        <taxon>Chloebia</taxon>
    </lineage>
</organism>
<dbReference type="Gene3D" id="1.20.58.60">
    <property type="match status" value="1"/>
</dbReference>
<keyword evidence="1" id="KW-0175">Coiled coil</keyword>
<feature type="coiled-coil region" evidence="1">
    <location>
        <begin position="193"/>
        <end position="231"/>
    </location>
</feature>
<proteinExistence type="predicted"/>
<sequence length="269" mass="30912">AYAKKAALKGGLDKTVSLRKDLSEMHEWITQAEEEYLERDFEYKTPDELQKAVEELKRAKEEALQKEVKVKLITDSVNNFIAKAPPAAHEALKKELDVLITSYQQLCSRLDGKWKTLEEVWACWRELLSYLDAENKWLNEIEMKLKATENVQGGAEEISECLDSLERLMRHPEDNRNQIRELAQTLTDGGILDELITEKLEKLNSRWEELQQEAVRRQKSLEQSIQSAQETDKTLRLIQESLAAVDKQLTAYAADRVDAAQVPQEAQVS</sequence>
<evidence type="ECO:0000313" key="2">
    <source>
        <dbReference type="EMBL" id="RLW07530.1"/>
    </source>
</evidence>
<evidence type="ECO:0000256" key="1">
    <source>
        <dbReference type="SAM" id="Coils"/>
    </source>
</evidence>
<dbReference type="CDD" id="cd00176">
    <property type="entry name" value="SPEC"/>
    <property type="match status" value="1"/>
</dbReference>
<dbReference type="Pfam" id="PF00435">
    <property type="entry name" value="Spectrin"/>
    <property type="match status" value="2"/>
</dbReference>
<dbReference type="SUPFAM" id="SSF46966">
    <property type="entry name" value="Spectrin repeat"/>
    <property type="match status" value="1"/>
</dbReference>
<name>A0A3L8SUN1_CHLGU</name>
<accession>A0A3L8SUN1</accession>
<dbReference type="InterPro" id="IPR018159">
    <property type="entry name" value="Spectrin/alpha-actinin"/>
</dbReference>
<dbReference type="AlphaFoldDB" id="A0A3L8SUN1"/>
<dbReference type="InterPro" id="IPR002017">
    <property type="entry name" value="Spectrin_repeat"/>
</dbReference>
<evidence type="ECO:0000313" key="3">
    <source>
        <dbReference type="Proteomes" id="UP000276834"/>
    </source>
</evidence>
<dbReference type="Proteomes" id="UP000276834">
    <property type="component" value="Unassembled WGS sequence"/>
</dbReference>
<protein>
    <recommendedName>
        <fullName evidence="4">DMD protein</fullName>
    </recommendedName>
</protein>
<dbReference type="EMBL" id="QUSF01000007">
    <property type="protein sequence ID" value="RLW07530.1"/>
    <property type="molecule type" value="Genomic_DNA"/>
</dbReference>